<dbReference type="InterPro" id="IPR028261">
    <property type="entry name" value="DPD_II"/>
</dbReference>
<dbReference type="PRINTS" id="PR00368">
    <property type="entry name" value="FADPNR"/>
</dbReference>
<organism evidence="5 6">
    <name type="scientific">Reinekea marinisedimentorum</name>
    <dbReference type="NCBI Taxonomy" id="230495"/>
    <lineage>
        <taxon>Bacteria</taxon>
        <taxon>Pseudomonadati</taxon>
        <taxon>Pseudomonadota</taxon>
        <taxon>Gammaproteobacteria</taxon>
        <taxon>Oceanospirillales</taxon>
        <taxon>Saccharospirillaceae</taxon>
        <taxon>Reinekea</taxon>
    </lineage>
</organism>
<dbReference type="Pfam" id="PF07992">
    <property type="entry name" value="Pyr_redox_2"/>
    <property type="match status" value="1"/>
</dbReference>
<feature type="domain" description="4Fe-4S ferredoxin-type" evidence="4">
    <location>
        <begin position="511"/>
        <end position="540"/>
    </location>
</feature>
<evidence type="ECO:0000259" key="4">
    <source>
        <dbReference type="PROSITE" id="PS51379"/>
    </source>
</evidence>
<dbReference type="NCBIfam" id="NF009410">
    <property type="entry name" value="PRK12771.1"/>
    <property type="match status" value="1"/>
</dbReference>
<accession>A0A4R3HX42</accession>
<keyword evidence="2" id="KW-0408">Iron</keyword>
<evidence type="ECO:0000313" key="6">
    <source>
        <dbReference type="Proteomes" id="UP000295793"/>
    </source>
</evidence>
<dbReference type="EMBL" id="SLZR01000022">
    <property type="protein sequence ID" value="TCS36735.1"/>
    <property type="molecule type" value="Genomic_DNA"/>
</dbReference>
<dbReference type="PROSITE" id="PS51379">
    <property type="entry name" value="4FE4S_FER_2"/>
    <property type="match status" value="2"/>
</dbReference>
<dbReference type="InterPro" id="IPR023753">
    <property type="entry name" value="FAD/NAD-binding_dom"/>
</dbReference>
<comment type="caution">
    <text evidence="5">The sequence shown here is derived from an EMBL/GenBank/DDBJ whole genome shotgun (WGS) entry which is preliminary data.</text>
</comment>
<dbReference type="Pfam" id="PF00037">
    <property type="entry name" value="Fer4"/>
    <property type="match status" value="1"/>
</dbReference>
<dbReference type="GO" id="GO:0016491">
    <property type="term" value="F:oxidoreductase activity"/>
    <property type="evidence" value="ECO:0007669"/>
    <property type="project" value="InterPro"/>
</dbReference>
<dbReference type="Proteomes" id="UP000295793">
    <property type="component" value="Unassembled WGS sequence"/>
</dbReference>
<feature type="domain" description="4Fe-4S ferredoxin-type" evidence="4">
    <location>
        <begin position="480"/>
        <end position="509"/>
    </location>
</feature>
<dbReference type="Gene3D" id="1.10.1060.10">
    <property type="entry name" value="Alpha-helical ferredoxin"/>
    <property type="match status" value="1"/>
</dbReference>
<dbReference type="SUPFAM" id="SSF51971">
    <property type="entry name" value="Nucleotide-binding domain"/>
    <property type="match status" value="1"/>
</dbReference>
<dbReference type="SUPFAM" id="SSF46548">
    <property type="entry name" value="alpha-helical ferredoxin"/>
    <property type="match status" value="2"/>
</dbReference>
<dbReference type="PROSITE" id="PS00198">
    <property type="entry name" value="4FE4S_FER_1"/>
    <property type="match status" value="1"/>
</dbReference>
<sequence>MKSFDMTLPPDLIGRKGSGLVSNLRPRYKNLLPPCNAACPAGENIQQWIALVQEGDSYKAWQSLTEVNPMPAIHGRVCYHPCEVGCNRTQADEPVRVHAIERFLGDEAIKNNWDFKPDRGPSGRRVLIIGSGPAGLSAAYHLARKGHSVEIYEAAEKPGGMMRFGIPSYRLPRNVLDKEIARIERLGVKIHLNRRVENVLEEKKNGYFDAVFVAIGAHIGSQVDIPSRDAGKVLDAVTYLRDVENGDTQPLLGRRVAVYGGGNTAMDAARTAKRLGAEEALIIYRRDRAHMPAHDFEATEAEQEGIKINWLRTIKGVEQDQIQVEKMQLDEHGKPQPTGEFEYLAADSLILALGQKIEADLFKDIPDIELAEDGSIRVNDQFMTGYNGLFAGGDMTPGTRSVTYATGHGRKAAQCIHAWLNDRTWQKPPSPPLIPFEELQLWYKTDSKSFEQEALPADQRAASFDEVLRGFDEKEARYEASRCYSCGNCFECDSCFGACPEDAIEILGKGRGYRINYELCTGCGACISQCPTHAISLMDRTDVEEKA</sequence>
<dbReference type="GO" id="GO:0046872">
    <property type="term" value="F:metal ion binding"/>
    <property type="evidence" value="ECO:0007669"/>
    <property type="project" value="UniProtKB-KW"/>
</dbReference>
<dbReference type="RefSeq" id="WP_207902770.1">
    <property type="nucleotide sequence ID" value="NZ_SLZR01000022.1"/>
</dbReference>
<dbReference type="PRINTS" id="PR00469">
    <property type="entry name" value="PNDRDTASEII"/>
</dbReference>
<dbReference type="InterPro" id="IPR036188">
    <property type="entry name" value="FAD/NAD-bd_sf"/>
</dbReference>
<dbReference type="PANTHER" id="PTHR42783">
    <property type="entry name" value="GLUTAMATE SYNTHASE [NADPH] SMALL CHAIN"/>
    <property type="match status" value="1"/>
</dbReference>
<dbReference type="PANTHER" id="PTHR42783:SF3">
    <property type="entry name" value="GLUTAMATE SYNTHASE [NADPH] SMALL CHAIN-RELATED"/>
    <property type="match status" value="1"/>
</dbReference>
<proteinExistence type="predicted"/>
<dbReference type="InterPro" id="IPR017896">
    <property type="entry name" value="4Fe4S_Fe-S-bd"/>
</dbReference>
<keyword evidence="6" id="KW-1185">Reference proteome</keyword>
<dbReference type="Gene3D" id="3.50.50.60">
    <property type="entry name" value="FAD/NAD(P)-binding domain"/>
    <property type="match status" value="2"/>
</dbReference>
<dbReference type="GO" id="GO:0051536">
    <property type="term" value="F:iron-sulfur cluster binding"/>
    <property type="evidence" value="ECO:0007669"/>
    <property type="project" value="UniProtKB-KW"/>
</dbReference>
<gene>
    <name evidence="5" type="ORF">BCF53_1229</name>
</gene>
<keyword evidence="3" id="KW-0411">Iron-sulfur</keyword>
<evidence type="ECO:0000313" key="5">
    <source>
        <dbReference type="EMBL" id="TCS36735.1"/>
    </source>
</evidence>
<dbReference type="Gene3D" id="3.30.70.20">
    <property type="match status" value="1"/>
</dbReference>
<name>A0A4R3HX42_9GAMM</name>
<keyword evidence="1" id="KW-0479">Metal-binding</keyword>
<dbReference type="InterPro" id="IPR017900">
    <property type="entry name" value="4Fe4S_Fe_S_CS"/>
</dbReference>
<dbReference type="InterPro" id="IPR009051">
    <property type="entry name" value="Helical_ferredxn"/>
</dbReference>
<evidence type="ECO:0000256" key="2">
    <source>
        <dbReference type="ARBA" id="ARBA00023004"/>
    </source>
</evidence>
<dbReference type="Pfam" id="PF14691">
    <property type="entry name" value="Fer4_20"/>
    <property type="match status" value="1"/>
</dbReference>
<evidence type="ECO:0000256" key="3">
    <source>
        <dbReference type="ARBA" id="ARBA00023014"/>
    </source>
</evidence>
<evidence type="ECO:0000256" key="1">
    <source>
        <dbReference type="ARBA" id="ARBA00022723"/>
    </source>
</evidence>
<dbReference type="AlphaFoldDB" id="A0A4R3HX42"/>
<protein>
    <submittedName>
        <fullName evidence="5">NADPH-dependent glutamate synthase beta subunit-like oxidoreductase</fullName>
    </submittedName>
</protein>
<reference evidence="5 6" key="1">
    <citation type="submission" date="2019-03" db="EMBL/GenBank/DDBJ databases">
        <title>Genomic Encyclopedia of Archaeal and Bacterial Type Strains, Phase II (KMG-II): from individual species to whole genera.</title>
        <authorList>
            <person name="Goeker M."/>
        </authorList>
    </citation>
    <scope>NUCLEOTIDE SEQUENCE [LARGE SCALE GENOMIC DNA]</scope>
    <source>
        <strain evidence="5 6">DSM 15388</strain>
    </source>
</reference>